<proteinExistence type="inferred from homology"/>
<dbReference type="GO" id="GO:0003714">
    <property type="term" value="F:transcription corepressor activity"/>
    <property type="evidence" value="ECO:0007669"/>
    <property type="project" value="TreeGrafter"/>
</dbReference>
<dbReference type="Proteomes" id="UP000816034">
    <property type="component" value="Unassembled WGS sequence"/>
</dbReference>
<dbReference type="GO" id="GO:0005634">
    <property type="term" value="C:nucleus"/>
    <property type="evidence" value="ECO:0007669"/>
    <property type="project" value="UniProtKB-SubCell"/>
</dbReference>
<evidence type="ECO:0000256" key="2">
    <source>
        <dbReference type="ARBA" id="ARBA00005969"/>
    </source>
</evidence>
<dbReference type="RefSeq" id="XP_044543195.1">
    <property type="nucleotide sequence ID" value="XM_044686719.1"/>
</dbReference>
<dbReference type="GO" id="GO:0005667">
    <property type="term" value="C:transcription regulator complex"/>
    <property type="evidence" value="ECO:0007669"/>
    <property type="project" value="TreeGrafter"/>
</dbReference>
<dbReference type="SUPFAM" id="SSF50978">
    <property type="entry name" value="WD40 repeat-like"/>
    <property type="match status" value="1"/>
</dbReference>
<dbReference type="InterPro" id="IPR036322">
    <property type="entry name" value="WD40_repeat_dom_sf"/>
</dbReference>
<comment type="similarity">
    <text evidence="2">Belongs to the WD repeat Groucho/TLE family.</text>
</comment>
<dbReference type="PROSITE" id="PS50294">
    <property type="entry name" value="WD_REPEATS_REGION"/>
    <property type="match status" value="1"/>
</dbReference>
<dbReference type="AlphaFoldDB" id="A0AA88GCK1"/>
<dbReference type="SMART" id="SM00320">
    <property type="entry name" value="WD40"/>
    <property type="match status" value="6"/>
</dbReference>
<name>A0AA88GCK1_NAELO</name>
<keyword evidence="7" id="KW-0175">Coiled coil</keyword>
<feature type="repeat" description="WD" evidence="6">
    <location>
        <begin position="411"/>
        <end position="455"/>
    </location>
</feature>
<organism evidence="9 10">
    <name type="scientific">Naegleria lovaniensis</name>
    <name type="common">Amoeba</name>
    <dbReference type="NCBI Taxonomy" id="51637"/>
    <lineage>
        <taxon>Eukaryota</taxon>
        <taxon>Discoba</taxon>
        <taxon>Heterolobosea</taxon>
        <taxon>Tetramitia</taxon>
        <taxon>Eutetramitia</taxon>
        <taxon>Vahlkampfiidae</taxon>
        <taxon>Naegleria</taxon>
    </lineage>
</organism>
<evidence type="ECO:0000256" key="4">
    <source>
        <dbReference type="ARBA" id="ARBA00022737"/>
    </source>
</evidence>
<dbReference type="PROSITE" id="PS50082">
    <property type="entry name" value="WD_REPEATS_2"/>
    <property type="match status" value="1"/>
</dbReference>
<evidence type="ECO:0000259" key="8">
    <source>
        <dbReference type="Pfam" id="PF03920"/>
    </source>
</evidence>
<dbReference type="PANTHER" id="PTHR10814">
    <property type="entry name" value="TRANSDUCIN-LIKE ENHANCER PROTEIN"/>
    <property type="match status" value="1"/>
</dbReference>
<evidence type="ECO:0000256" key="7">
    <source>
        <dbReference type="SAM" id="Coils"/>
    </source>
</evidence>
<dbReference type="InterPro" id="IPR019775">
    <property type="entry name" value="WD40_repeat_CS"/>
</dbReference>
<sequence>MSFPQIPSSSSASPTPIFQQQQGLFHPQGSTQQAMMISGGVPTPLITTSSVSSVHPNMVPYNNSSIQAPPPLSSTMMSLMRVENEKLKLEKEGLLDQSKKYFEMAYLLNVNNHKLSEMNSRLNNVLSKLMQEIPEEKVQSYQNEINQICKVTVADIEKRIKLKQRSIALGEGLLATEAATVPSSGMATESKTANTDPVQPSHPVPIHVASSSSSNSKNYENSRVGILSSPSKMIMSSGGATSTSFSSATPNKQMNMHFSCETEHAVSSIALNPTAQRIYVGGKGCIKVLSVHNSTEYDCSNPISTSTTHISDLMNVETLPFSENAFVRSLKIARDESTMYACGETNQGILCYDLERLKKKLVLQPSDNSHSYSMCLMETSDPNNNLLFTSLSNGSVAMWDLRANHQLVRLFEGHKAPCTSLDFSNATSSSPCLLSAGLDKTLKLWDINSGSVIQEYCADSRILTMCSSPASGENLVVLGLENGSLEILNSLPLKQQAVLYKHADSVLCSKFSPTGKYFVAGGKDCILSVNKILGSSLRPPPSEKHFNSVLCCDIQTQSEQSNQTDVIAVGSWDKKVYLYNLRPSSVQ</sequence>
<comment type="caution">
    <text evidence="9">The sequence shown here is derived from an EMBL/GenBank/DDBJ whole genome shotgun (WGS) entry which is preliminary data.</text>
</comment>
<protein>
    <recommendedName>
        <fullName evidence="8">Groucho/TLE N-terminal Q-rich domain-containing protein</fullName>
    </recommendedName>
</protein>
<keyword evidence="3 6" id="KW-0853">WD repeat</keyword>
<evidence type="ECO:0000313" key="10">
    <source>
        <dbReference type="Proteomes" id="UP000816034"/>
    </source>
</evidence>
<dbReference type="InterPro" id="IPR005617">
    <property type="entry name" value="Groucho/TLE_N"/>
</dbReference>
<dbReference type="Pfam" id="PF00400">
    <property type="entry name" value="WD40"/>
    <property type="match status" value="2"/>
</dbReference>
<feature type="coiled-coil region" evidence="7">
    <location>
        <begin position="77"/>
        <end position="132"/>
    </location>
</feature>
<comment type="subcellular location">
    <subcellularLocation>
        <location evidence="1">Nucleus</location>
    </subcellularLocation>
</comment>
<keyword evidence="5" id="KW-0539">Nucleus</keyword>
<gene>
    <name evidence="9" type="ORF">C9374_011100</name>
</gene>
<evidence type="ECO:0000256" key="6">
    <source>
        <dbReference type="PROSITE-ProRule" id="PRU00221"/>
    </source>
</evidence>
<dbReference type="GeneID" id="68103554"/>
<feature type="domain" description="Groucho/TLE N-terminal Q-rich" evidence="8">
    <location>
        <begin position="78"/>
        <end position="165"/>
    </location>
</feature>
<dbReference type="PROSITE" id="PS00678">
    <property type="entry name" value="WD_REPEATS_1"/>
    <property type="match status" value="1"/>
</dbReference>
<dbReference type="Gene3D" id="2.130.10.10">
    <property type="entry name" value="YVTN repeat-like/Quinoprotein amine dehydrogenase"/>
    <property type="match status" value="1"/>
</dbReference>
<evidence type="ECO:0000256" key="5">
    <source>
        <dbReference type="ARBA" id="ARBA00023242"/>
    </source>
</evidence>
<dbReference type="InterPro" id="IPR015943">
    <property type="entry name" value="WD40/YVTN_repeat-like_dom_sf"/>
</dbReference>
<dbReference type="InterPro" id="IPR009146">
    <property type="entry name" value="Groucho_enhance"/>
</dbReference>
<dbReference type="InterPro" id="IPR001680">
    <property type="entry name" value="WD40_rpt"/>
</dbReference>
<dbReference type="GO" id="GO:0090090">
    <property type="term" value="P:negative regulation of canonical Wnt signaling pathway"/>
    <property type="evidence" value="ECO:0007669"/>
    <property type="project" value="TreeGrafter"/>
</dbReference>
<evidence type="ECO:0000313" key="9">
    <source>
        <dbReference type="EMBL" id="KAG2374021.1"/>
    </source>
</evidence>
<keyword evidence="10" id="KW-1185">Reference proteome</keyword>
<evidence type="ECO:0000256" key="1">
    <source>
        <dbReference type="ARBA" id="ARBA00004123"/>
    </source>
</evidence>
<dbReference type="Pfam" id="PF03920">
    <property type="entry name" value="TLE_N"/>
    <property type="match status" value="1"/>
</dbReference>
<evidence type="ECO:0000256" key="3">
    <source>
        <dbReference type="ARBA" id="ARBA00022574"/>
    </source>
</evidence>
<dbReference type="PANTHER" id="PTHR10814:SF21">
    <property type="entry name" value="PROTEIN GROUCHO"/>
    <property type="match status" value="1"/>
</dbReference>
<keyword evidence="4" id="KW-0677">Repeat</keyword>
<accession>A0AA88GCK1</accession>
<reference evidence="9 10" key="1">
    <citation type="journal article" date="2018" name="BMC Genomics">
        <title>The genome of Naegleria lovaniensis, the basis for a comparative approach to unravel pathogenicity factors of the human pathogenic amoeba N. fowleri.</title>
        <authorList>
            <person name="Liechti N."/>
            <person name="Schurch N."/>
            <person name="Bruggmann R."/>
            <person name="Wittwer M."/>
        </authorList>
    </citation>
    <scope>NUCLEOTIDE SEQUENCE [LARGE SCALE GENOMIC DNA]</scope>
    <source>
        <strain evidence="9 10">ATCC 30569</strain>
    </source>
</reference>
<dbReference type="EMBL" id="PYSW02000048">
    <property type="protein sequence ID" value="KAG2374021.1"/>
    <property type="molecule type" value="Genomic_DNA"/>
</dbReference>